<sequence length="414" mass="45458">MTDEVSHQLHLDLRRAVQSALATRRPVLHHLNADTSWLLQIPRPESAVRNGARFYYNILIDPWLRGGQSDVASWFSQQNHVEESAVGSIAELEELAKESERLASDLRPGRKNSTASKAGSEADETLIDAVAISHEFTDHCHKETLLELHPDVPVFAIKEAAKLITSWHYFRTVLTVANFGAGGDTDWRSTSLPPLPDWIGISRVLQTDDVLNYHSALLITFNNRHANYQTHQLHTPAPTTQAPTTASKRPKRHHTPIQPNETAETAEALLYTPHGITSTSLNTLPTASPPLKPLALLHGLHNVRVGTATGRTALQSNLGAHNGLQAQRLLRAKYWIGTHDEVKKGGGLVAWFLQRESLTLKDAVKEERRLRGLEGGGGRSGGGGGDGGQMDEVLESFEGVNWVDLVNGESRVLV</sequence>
<evidence type="ECO:0000313" key="2">
    <source>
        <dbReference type="EMBL" id="TKA33156.1"/>
    </source>
</evidence>
<feature type="region of interest" description="Disordered" evidence="1">
    <location>
        <begin position="234"/>
        <end position="259"/>
    </location>
</feature>
<keyword evidence="3" id="KW-1185">Reference proteome</keyword>
<feature type="compositionally biased region" description="Low complexity" evidence="1">
    <location>
        <begin position="235"/>
        <end position="246"/>
    </location>
</feature>
<dbReference type="AlphaFoldDB" id="A0A4U0UEX6"/>
<dbReference type="PANTHER" id="PTHR36142:SF2">
    <property type="entry name" value="METALLO-HYDROLASE_OXIDOREDUCTASE SUPERFAMILY PROTEIN"/>
    <property type="match status" value="1"/>
</dbReference>
<dbReference type="Gene3D" id="3.60.15.10">
    <property type="entry name" value="Ribonuclease Z/Hydroxyacylglutathione hydrolase-like"/>
    <property type="match status" value="1"/>
</dbReference>
<feature type="region of interest" description="Disordered" evidence="1">
    <location>
        <begin position="371"/>
        <end position="390"/>
    </location>
</feature>
<dbReference type="InterPro" id="IPR036866">
    <property type="entry name" value="RibonucZ/Hydroxyglut_hydro"/>
</dbReference>
<name>A0A4U0UEX6_9PEZI</name>
<proteinExistence type="predicted"/>
<dbReference type="OrthoDB" id="9971601at2759"/>
<organism evidence="2 3">
    <name type="scientific">Salinomyces thailandicus</name>
    <dbReference type="NCBI Taxonomy" id="706561"/>
    <lineage>
        <taxon>Eukaryota</taxon>
        <taxon>Fungi</taxon>
        <taxon>Dikarya</taxon>
        <taxon>Ascomycota</taxon>
        <taxon>Pezizomycotina</taxon>
        <taxon>Dothideomycetes</taxon>
        <taxon>Dothideomycetidae</taxon>
        <taxon>Mycosphaerellales</taxon>
        <taxon>Teratosphaeriaceae</taxon>
        <taxon>Salinomyces</taxon>
    </lineage>
</organism>
<dbReference type="EMBL" id="NAJL01000003">
    <property type="protein sequence ID" value="TKA33156.1"/>
    <property type="molecule type" value="Genomic_DNA"/>
</dbReference>
<dbReference type="PANTHER" id="PTHR36142">
    <property type="entry name" value="METALLO-HYDROLASE/OXIDOREDUCTASE SUPERFAMILY PROTEIN"/>
    <property type="match status" value="1"/>
</dbReference>
<evidence type="ECO:0000313" key="3">
    <source>
        <dbReference type="Proteomes" id="UP000308549"/>
    </source>
</evidence>
<dbReference type="Proteomes" id="UP000308549">
    <property type="component" value="Unassembled WGS sequence"/>
</dbReference>
<protein>
    <submittedName>
        <fullName evidence="2">Uncharacterized protein</fullName>
    </submittedName>
</protein>
<accession>A0A4U0UEX6</accession>
<feature type="region of interest" description="Disordered" evidence="1">
    <location>
        <begin position="101"/>
        <end position="120"/>
    </location>
</feature>
<evidence type="ECO:0000256" key="1">
    <source>
        <dbReference type="SAM" id="MobiDB-lite"/>
    </source>
</evidence>
<comment type="caution">
    <text evidence="2">The sequence shown here is derived from an EMBL/GenBank/DDBJ whole genome shotgun (WGS) entry which is preliminary data.</text>
</comment>
<gene>
    <name evidence="2" type="ORF">B0A50_00709</name>
</gene>
<feature type="compositionally biased region" description="Gly residues" evidence="1">
    <location>
        <begin position="373"/>
        <end position="388"/>
    </location>
</feature>
<reference evidence="2 3" key="1">
    <citation type="submission" date="2017-03" db="EMBL/GenBank/DDBJ databases">
        <title>Genomes of endolithic fungi from Antarctica.</title>
        <authorList>
            <person name="Coleine C."/>
            <person name="Masonjones S."/>
            <person name="Stajich J.E."/>
        </authorList>
    </citation>
    <scope>NUCLEOTIDE SEQUENCE [LARGE SCALE GENOMIC DNA]</scope>
    <source>
        <strain evidence="2 3">CCFEE 6315</strain>
    </source>
</reference>